<dbReference type="InterPro" id="IPR050624">
    <property type="entry name" value="HTH-type_Tx_Regulator"/>
</dbReference>
<accession>A0AA52EI27</accession>
<organism evidence="4 5">
    <name type="scientific">Temperatibacter marinus</name>
    <dbReference type="NCBI Taxonomy" id="1456591"/>
    <lineage>
        <taxon>Bacteria</taxon>
        <taxon>Pseudomonadati</taxon>
        <taxon>Pseudomonadota</taxon>
        <taxon>Alphaproteobacteria</taxon>
        <taxon>Kordiimonadales</taxon>
        <taxon>Temperatibacteraceae</taxon>
        <taxon>Temperatibacter</taxon>
    </lineage>
</organism>
<feature type="domain" description="HTH tetR-type" evidence="3">
    <location>
        <begin position="14"/>
        <end position="74"/>
    </location>
</feature>
<evidence type="ECO:0000313" key="5">
    <source>
        <dbReference type="Proteomes" id="UP001268683"/>
    </source>
</evidence>
<dbReference type="AlphaFoldDB" id="A0AA52EI27"/>
<dbReference type="InterPro" id="IPR009057">
    <property type="entry name" value="Homeodomain-like_sf"/>
</dbReference>
<dbReference type="PANTHER" id="PTHR43479:SF11">
    <property type="entry name" value="ACREF_ENVCD OPERON REPRESSOR-RELATED"/>
    <property type="match status" value="1"/>
</dbReference>
<evidence type="ECO:0000256" key="2">
    <source>
        <dbReference type="PROSITE-ProRule" id="PRU00335"/>
    </source>
</evidence>
<protein>
    <submittedName>
        <fullName evidence="4">TetR/AcrR family transcriptional regulator</fullName>
    </submittedName>
</protein>
<dbReference type="Gene3D" id="1.10.357.10">
    <property type="entry name" value="Tetracycline Repressor, domain 2"/>
    <property type="match status" value="1"/>
</dbReference>
<dbReference type="Proteomes" id="UP001268683">
    <property type="component" value="Chromosome"/>
</dbReference>
<keyword evidence="1 2" id="KW-0238">DNA-binding</keyword>
<gene>
    <name evidence="4" type="ORF">QGN29_06545</name>
</gene>
<dbReference type="RefSeq" id="WP_310799897.1">
    <property type="nucleotide sequence ID" value="NZ_CP123872.1"/>
</dbReference>
<dbReference type="PANTHER" id="PTHR43479">
    <property type="entry name" value="ACREF/ENVCD OPERON REPRESSOR-RELATED"/>
    <property type="match status" value="1"/>
</dbReference>
<dbReference type="GO" id="GO:0003677">
    <property type="term" value="F:DNA binding"/>
    <property type="evidence" value="ECO:0007669"/>
    <property type="project" value="UniProtKB-UniRule"/>
</dbReference>
<proteinExistence type="predicted"/>
<feature type="DNA-binding region" description="H-T-H motif" evidence="2">
    <location>
        <begin position="37"/>
        <end position="56"/>
    </location>
</feature>
<dbReference type="SUPFAM" id="SSF46689">
    <property type="entry name" value="Homeodomain-like"/>
    <property type="match status" value="1"/>
</dbReference>
<dbReference type="PRINTS" id="PR00455">
    <property type="entry name" value="HTHTETR"/>
</dbReference>
<evidence type="ECO:0000256" key="1">
    <source>
        <dbReference type="ARBA" id="ARBA00023125"/>
    </source>
</evidence>
<keyword evidence="5" id="KW-1185">Reference proteome</keyword>
<name>A0AA52EI27_9PROT</name>
<dbReference type="Pfam" id="PF00440">
    <property type="entry name" value="TetR_N"/>
    <property type="match status" value="1"/>
</dbReference>
<dbReference type="EMBL" id="CP123872">
    <property type="protein sequence ID" value="WND04033.1"/>
    <property type="molecule type" value="Genomic_DNA"/>
</dbReference>
<dbReference type="InterPro" id="IPR001647">
    <property type="entry name" value="HTH_TetR"/>
</dbReference>
<dbReference type="KEGG" id="tmk:QGN29_06545"/>
<dbReference type="PROSITE" id="PS50977">
    <property type="entry name" value="HTH_TETR_2"/>
    <property type="match status" value="1"/>
</dbReference>
<reference evidence="4" key="1">
    <citation type="submission" date="2023-04" db="EMBL/GenBank/DDBJ databases">
        <title>Complete genome sequence of Temperatibacter marinus.</title>
        <authorList>
            <person name="Rong J.-C."/>
            <person name="Yi M.-L."/>
            <person name="Zhao Q."/>
        </authorList>
    </citation>
    <scope>NUCLEOTIDE SEQUENCE</scope>
    <source>
        <strain evidence="4">NBRC 110045</strain>
    </source>
</reference>
<evidence type="ECO:0000259" key="3">
    <source>
        <dbReference type="PROSITE" id="PS50977"/>
    </source>
</evidence>
<evidence type="ECO:0000313" key="4">
    <source>
        <dbReference type="EMBL" id="WND04033.1"/>
    </source>
</evidence>
<sequence length="202" mass="23093">MTNGIKPAQQKRSLEKQKKIIIALETLLKEKDFSQISVAAIADKAGVAVGTVYRRFANKDAFLPILLERMKEKAKEQPVELSEVSTLEDAITQLVSIALMQLKEDRNLFRAIYLNVRLNPHLIADDWEEMEKQALSQVENLLRPFITEDKRVRLAPFIAYVAGTVFIEKILFNETAPYWVQKLDENDMATHIKTMLVALLHS</sequence>